<keyword evidence="4" id="KW-1185">Reference proteome</keyword>
<dbReference type="EMBL" id="KE124068">
    <property type="protein sequence ID" value="EPB83511.1"/>
    <property type="molecule type" value="Genomic_DNA"/>
</dbReference>
<dbReference type="CDD" id="cd17039">
    <property type="entry name" value="Ubl_ubiquitin_like"/>
    <property type="match status" value="1"/>
</dbReference>
<proteinExistence type="predicted"/>
<dbReference type="Pfam" id="PF16455">
    <property type="entry name" value="UBD"/>
    <property type="match status" value="1"/>
</dbReference>
<dbReference type="eggNOG" id="KOG0013">
    <property type="taxonomic scope" value="Eukaryota"/>
</dbReference>
<dbReference type="InParanoid" id="S2J0D3"/>
<protein>
    <submittedName>
        <fullName evidence="3">Uncharacterized protein</fullName>
    </submittedName>
</protein>
<dbReference type="Gene3D" id="3.10.20.90">
    <property type="entry name" value="Phosphatidylinositol 3-kinase Catalytic Subunit, Chain A, domain 1"/>
    <property type="match status" value="1"/>
</dbReference>
<dbReference type="Gene3D" id="1.20.225.20">
    <property type="entry name" value="Ub domain-containing protein, DC-UbP/UBTD2, N-terminal domain"/>
    <property type="match status" value="1"/>
</dbReference>
<gene>
    <name evidence="3" type="ORF">HMPREF1544_09732</name>
</gene>
<organism evidence="3 4">
    <name type="scientific">Mucor circinelloides f. circinelloides (strain 1006PhL)</name>
    <name type="common">Mucormycosis agent</name>
    <name type="synonym">Calyptromyces circinelloides</name>
    <dbReference type="NCBI Taxonomy" id="1220926"/>
    <lineage>
        <taxon>Eukaryota</taxon>
        <taxon>Fungi</taxon>
        <taxon>Fungi incertae sedis</taxon>
        <taxon>Mucoromycota</taxon>
        <taxon>Mucoromycotina</taxon>
        <taxon>Mucoromycetes</taxon>
        <taxon>Mucorales</taxon>
        <taxon>Mucorineae</taxon>
        <taxon>Mucoraceae</taxon>
        <taxon>Mucor</taxon>
    </lineage>
</organism>
<dbReference type="VEuPathDB" id="FungiDB:HMPREF1544_09732"/>
<sequence length="244" mass="27681">MNGSNRDHPTFPRAYYNKSKPFKRAGLLWTADMPITHAELDHKRSAFWETAPSYGGREEIWQALRVAFEESDIIMARSILEAANIILPTGNPCEGCFDEPHQRETTDDDQSSLAMSCTFLMKQSPSNYSNSTMDHQQLVPAPDCSTSPFTIVVRMSTEKDIPLTISSQNETVGSLRSRLFDCKQLEISNETHILRLVYLGRILQDRMALVCSEQEVDIEKTFYKKNSILIDKDSIIQALVAIKE</sequence>
<dbReference type="Pfam" id="PF10302">
    <property type="entry name" value="Dsc3_N"/>
    <property type="match status" value="1"/>
</dbReference>
<evidence type="ECO:0000313" key="4">
    <source>
        <dbReference type="Proteomes" id="UP000014254"/>
    </source>
</evidence>
<dbReference type="FunCoup" id="S2J0D3">
    <property type="interactions" value="90"/>
</dbReference>
<dbReference type="InterPro" id="IPR029071">
    <property type="entry name" value="Ubiquitin-like_domsf"/>
</dbReference>
<feature type="domain" description="DC-UbP/UBTD2 N-terminal" evidence="2">
    <location>
        <begin position="20"/>
        <end position="100"/>
    </location>
</feature>
<dbReference type="InterPro" id="IPR019413">
    <property type="entry name" value="Dsc3_ub-like_dom"/>
</dbReference>
<dbReference type="AlphaFoldDB" id="S2J0D3"/>
<dbReference type="SUPFAM" id="SSF54236">
    <property type="entry name" value="Ubiquitin-like"/>
    <property type="match status" value="1"/>
</dbReference>
<dbReference type="PANTHER" id="PTHR13609">
    <property type="entry name" value="UBIQUITIN DOMAIN CONTAINING 1 PROTEIN-RELATED"/>
    <property type="match status" value="1"/>
</dbReference>
<feature type="domain" description="DSC E3 ubiquitin ligase complex subunit 3 ubiquitin-like" evidence="1">
    <location>
        <begin position="150"/>
        <end position="212"/>
    </location>
</feature>
<dbReference type="OrthoDB" id="1640476at2759"/>
<dbReference type="InterPro" id="IPR032752">
    <property type="entry name" value="DC-UbP/UBTD2_N"/>
</dbReference>
<name>S2J0D3_MUCC1</name>
<evidence type="ECO:0000313" key="3">
    <source>
        <dbReference type="EMBL" id="EPB83511.1"/>
    </source>
</evidence>
<dbReference type="InterPro" id="IPR039869">
    <property type="entry name" value="UBTD1/2"/>
</dbReference>
<dbReference type="InterPro" id="IPR038169">
    <property type="entry name" value="DC-UbP/UBTD2_N_sf"/>
</dbReference>
<evidence type="ECO:0000259" key="1">
    <source>
        <dbReference type="Pfam" id="PF10302"/>
    </source>
</evidence>
<accession>S2J0D3</accession>
<reference evidence="4" key="1">
    <citation type="submission" date="2013-05" db="EMBL/GenBank/DDBJ databases">
        <title>The Genome sequence of Mucor circinelloides f. circinelloides 1006PhL.</title>
        <authorList>
            <consortium name="The Broad Institute Genomics Platform"/>
            <person name="Cuomo C."/>
            <person name="Earl A."/>
            <person name="Findley K."/>
            <person name="Lee S.C."/>
            <person name="Walker B."/>
            <person name="Young S."/>
            <person name="Zeng Q."/>
            <person name="Gargeya S."/>
            <person name="Fitzgerald M."/>
            <person name="Haas B."/>
            <person name="Abouelleil A."/>
            <person name="Allen A.W."/>
            <person name="Alvarado L."/>
            <person name="Arachchi H.M."/>
            <person name="Berlin A.M."/>
            <person name="Chapman S.B."/>
            <person name="Gainer-Dewar J."/>
            <person name="Goldberg J."/>
            <person name="Griggs A."/>
            <person name="Gujja S."/>
            <person name="Hansen M."/>
            <person name="Howarth C."/>
            <person name="Imamovic A."/>
            <person name="Ireland A."/>
            <person name="Larimer J."/>
            <person name="McCowan C."/>
            <person name="Murphy C."/>
            <person name="Pearson M."/>
            <person name="Poon T.W."/>
            <person name="Priest M."/>
            <person name="Roberts A."/>
            <person name="Saif S."/>
            <person name="Shea T."/>
            <person name="Sisk P."/>
            <person name="Sykes S."/>
            <person name="Wortman J."/>
            <person name="Nusbaum C."/>
            <person name="Birren B."/>
        </authorList>
    </citation>
    <scope>NUCLEOTIDE SEQUENCE [LARGE SCALE GENOMIC DNA]</scope>
    <source>
        <strain evidence="4">1006PhL</strain>
    </source>
</reference>
<dbReference type="OMA" id="ISNETHI"/>
<evidence type="ECO:0000259" key="2">
    <source>
        <dbReference type="Pfam" id="PF16455"/>
    </source>
</evidence>
<dbReference type="Proteomes" id="UP000014254">
    <property type="component" value="Unassembled WGS sequence"/>
</dbReference>